<evidence type="ECO:0000313" key="3">
    <source>
        <dbReference type="Proteomes" id="UP000324222"/>
    </source>
</evidence>
<feature type="region of interest" description="Disordered" evidence="1">
    <location>
        <begin position="298"/>
        <end position="379"/>
    </location>
</feature>
<name>A0A5B7EMQ8_PORTR</name>
<feature type="compositionally biased region" description="Polar residues" evidence="1">
    <location>
        <begin position="324"/>
        <end position="333"/>
    </location>
</feature>
<reference evidence="2 3" key="1">
    <citation type="submission" date="2019-05" db="EMBL/GenBank/DDBJ databases">
        <title>Another draft genome of Portunus trituberculatus and its Hox gene families provides insights of decapod evolution.</title>
        <authorList>
            <person name="Jeong J.-H."/>
            <person name="Song I."/>
            <person name="Kim S."/>
            <person name="Choi T."/>
            <person name="Kim D."/>
            <person name="Ryu S."/>
            <person name="Kim W."/>
        </authorList>
    </citation>
    <scope>NUCLEOTIDE SEQUENCE [LARGE SCALE GENOMIC DNA]</scope>
    <source>
        <tissue evidence="2">Muscle</tissue>
    </source>
</reference>
<feature type="compositionally biased region" description="Gly residues" evidence="1">
    <location>
        <begin position="350"/>
        <end position="359"/>
    </location>
</feature>
<feature type="compositionally biased region" description="Pro residues" evidence="1">
    <location>
        <begin position="368"/>
        <end position="379"/>
    </location>
</feature>
<feature type="compositionally biased region" description="Basic and acidic residues" evidence="1">
    <location>
        <begin position="192"/>
        <end position="204"/>
    </location>
</feature>
<sequence length="379" mass="40587">MHREAGTLASSPAVRGGVVRDLEYRCGRLVWARPQGRASCGGGGVRYMSKANGVRPPIGGATTSDPLRPPRPPCDPQLGPRPGGWRRHGSEGHTATNATLSVTIMLTYLARCLVRASRSPHFIIRGQSRGVRRRDMGRETAGEGKGVGIKNCPREVGACQVTWVSWDAPLVMMMMRGIRVMVLARGGMTMKEEKKDKVPVRKGQDGSQQEGRWREPGSVNAETVVGEGTQANKFLGNPSGADGPSSRPYELPFIRKRTLGGGTEYTRVWLRGSADCRDAAAQLMICGCSPLLPAPGDQAHRWSRDTDVDARGRGGRKGSGSPSITARYQSNCEELSGGRPLGHLGRDGHCGGPRRGGAGRQPEALLLPAPPRPPRSATP</sequence>
<protein>
    <submittedName>
        <fullName evidence="2">Uncharacterized protein</fullName>
    </submittedName>
</protein>
<dbReference type="Proteomes" id="UP000324222">
    <property type="component" value="Unassembled WGS sequence"/>
</dbReference>
<dbReference type="EMBL" id="VSRR010003057">
    <property type="protein sequence ID" value="MPC34449.1"/>
    <property type="molecule type" value="Genomic_DNA"/>
</dbReference>
<gene>
    <name evidence="2" type="ORF">E2C01_027841</name>
</gene>
<feature type="region of interest" description="Disordered" evidence="1">
    <location>
        <begin position="51"/>
        <end position="92"/>
    </location>
</feature>
<evidence type="ECO:0000256" key="1">
    <source>
        <dbReference type="SAM" id="MobiDB-lite"/>
    </source>
</evidence>
<feature type="region of interest" description="Disordered" evidence="1">
    <location>
        <begin position="192"/>
        <end position="216"/>
    </location>
</feature>
<keyword evidence="3" id="KW-1185">Reference proteome</keyword>
<organism evidence="2 3">
    <name type="scientific">Portunus trituberculatus</name>
    <name type="common">Swimming crab</name>
    <name type="synonym">Neptunus trituberculatus</name>
    <dbReference type="NCBI Taxonomy" id="210409"/>
    <lineage>
        <taxon>Eukaryota</taxon>
        <taxon>Metazoa</taxon>
        <taxon>Ecdysozoa</taxon>
        <taxon>Arthropoda</taxon>
        <taxon>Crustacea</taxon>
        <taxon>Multicrustacea</taxon>
        <taxon>Malacostraca</taxon>
        <taxon>Eumalacostraca</taxon>
        <taxon>Eucarida</taxon>
        <taxon>Decapoda</taxon>
        <taxon>Pleocyemata</taxon>
        <taxon>Brachyura</taxon>
        <taxon>Eubrachyura</taxon>
        <taxon>Portunoidea</taxon>
        <taxon>Portunidae</taxon>
        <taxon>Portuninae</taxon>
        <taxon>Portunus</taxon>
    </lineage>
</organism>
<evidence type="ECO:0000313" key="2">
    <source>
        <dbReference type="EMBL" id="MPC34449.1"/>
    </source>
</evidence>
<dbReference type="AlphaFoldDB" id="A0A5B7EMQ8"/>
<proteinExistence type="predicted"/>
<accession>A0A5B7EMQ8</accession>
<feature type="compositionally biased region" description="Basic and acidic residues" evidence="1">
    <location>
        <begin position="298"/>
        <end position="312"/>
    </location>
</feature>
<comment type="caution">
    <text evidence="2">The sequence shown here is derived from an EMBL/GenBank/DDBJ whole genome shotgun (WGS) entry which is preliminary data.</text>
</comment>